<gene>
    <name evidence="1" type="ORF">GGQ87_000706</name>
</gene>
<organism evidence="1 2">
    <name type="scientific">Brevundimonas alba</name>
    <dbReference type="NCBI Taxonomy" id="74314"/>
    <lineage>
        <taxon>Bacteria</taxon>
        <taxon>Pseudomonadati</taxon>
        <taxon>Pseudomonadota</taxon>
        <taxon>Alphaproteobacteria</taxon>
        <taxon>Caulobacterales</taxon>
        <taxon>Caulobacteraceae</taxon>
        <taxon>Brevundimonas</taxon>
    </lineage>
</organism>
<comment type="caution">
    <text evidence="1">The sequence shown here is derived from an EMBL/GenBank/DDBJ whole genome shotgun (WGS) entry which is preliminary data.</text>
</comment>
<proteinExistence type="predicted"/>
<evidence type="ECO:0000313" key="1">
    <source>
        <dbReference type="EMBL" id="NJC40448.1"/>
    </source>
</evidence>
<evidence type="ECO:0000313" key="2">
    <source>
        <dbReference type="Proteomes" id="UP000587415"/>
    </source>
</evidence>
<dbReference type="AlphaFoldDB" id="A0A7X6BLY4"/>
<sequence>MMEISRERRERWERLTKNDPFNLWLRPQVTGPDGALDLDALHAVALRYGIDRRQQYAHLNPGQVRMNLGNMLRKAVPPEEYGAEPRKAQPLIVAAPSGPAEPTADEPPLARASIRALLTLHAEVMEELRRRDVVRTSNSPVGDYAELLFSTAFGWALENSSAAGHDATDNDGIRYQIKSRRLTRHNGSRQLSFLRRLPEKKFDYLAAVLFDSRYQVQRAIILPHDGLEARCRYSKHANGWLLRLEDSCWDMAGARDVTEEIRGMAESI</sequence>
<dbReference type="EMBL" id="JAATJM010000001">
    <property type="protein sequence ID" value="NJC40448.1"/>
    <property type="molecule type" value="Genomic_DNA"/>
</dbReference>
<protein>
    <submittedName>
        <fullName evidence="1">Uncharacterized protein</fullName>
    </submittedName>
</protein>
<reference evidence="1 2" key="1">
    <citation type="submission" date="2020-03" db="EMBL/GenBank/DDBJ databases">
        <title>Genomic Encyclopedia of Type Strains, Phase IV (KMG-IV): sequencing the most valuable type-strain genomes for metagenomic binning, comparative biology and taxonomic classification.</title>
        <authorList>
            <person name="Goeker M."/>
        </authorList>
    </citation>
    <scope>NUCLEOTIDE SEQUENCE [LARGE SCALE GENOMIC DNA]</scope>
    <source>
        <strain evidence="1 2">DSM 4736</strain>
    </source>
</reference>
<keyword evidence="2" id="KW-1185">Reference proteome</keyword>
<accession>A0A7X6BLY4</accession>
<dbReference type="Proteomes" id="UP000587415">
    <property type="component" value="Unassembled WGS sequence"/>
</dbReference>
<name>A0A7X6BLY4_9CAUL</name>
<dbReference type="RefSeq" id="WP_209282388.1">
    <property type="nucleotide sequence ID" value="NZ_JAATJM010000001.1"/>
</dbReference>